<dbReference type="Gene3D" id="2.130.10.10">
    <property type="entry name" value="YVTN repeat-like/Quinoprotein amine dehydrogenase"/>
    <property type="match status" value="2"/>
</dbReference>
<protein>
    <submittedName>
        <fullName evidence="5">WD40 repeat-containing protein</fullName>
    </submittedName>
</protein>
<evidence type="ECO:0000256" key="2">
    <source>
        <dbReference type="ARBA" id="ARBA00022737"/>
    </source>
</evidence>
<evidence type="ECO:0000313" key="5">
    <source>
        <dbReference type="EMBL" id="CDZ96760.1"/>
    </source>
</evidence>
<feature type="region of interest" description="Disordered" evidence="4">
    <location>
        <begin position="1"/>
        <end position="60"/>
    </location>
</feature>
<dbReference type="Pfam" id="PF00400">
    <property type="entry name" value="WD40"/>
    <property type="match status" value="3"/>
</dbReference>
<dbReference type="GO" id="GO:0080008">
    <property type="term" value="C:Cul4-RING E3 ubiquitin ligase complex"/>
    <property type="evidence" value="ECO:0007669"/>
    <property type="project" value="TreeGrafter"/>
</dbReference>
<dbReference type="PANTHER" id="PTHR19847:SF7">
    <property type="entry name" value="DDB1- AND CUL4-ASSOCIATED FACTOR 11"/>
    <property type="match status" value="1"/>
</dbReference>
<name>A0A0F7SF56_PHARH</name>
<feature type="repeat" description="WD" evidence="3">
    <location>
        <begin position="554"/>
        <end position="595"/>
    </location>
</feature>
<dbReference type="InterPro" id="IPR036322">
    <property type="entry name" value="WD40_repeat_dom_sf"/>
</dbReference>
<evidence type="ECO:0000256" key="4">
    <source>
        <dbReference type="SAM" id="MobiDB-lite"/>
    </source>
</evidence>
<organism evidence="5">
    <name type="scientific">Phaffia rhodozyma</name>
    <name type="common">Yeast</name>
    <name type="synonym">Xanthophyllomyces dendrorhous</name>
    <dbReference type="NCBI Taxonomy" id="264483"/>
    <lineage>
        <taxon>Eukaryota</taxon>
        <taxon>Fungi</taxon>
        <taxon>Dikarya</taxon>
        <taxon>Basidiomycota</taxon>
        <taxon>Agaricomycotina</taxon>
        <taxon>Tremellomycetes</taxon>
        <taxon>Cystofilobasidiales</taxon>
        <taxon>Mrakiaceae</taxon>
        <taxon>Phaffia</taxon>
    </lineage>
</organism>
<dbReference type="PROSITE" id="PS50294">
    <property type="entry name" value="WD_REPEATS_REGION"/>
    <property type="match status" value="2"/>
</dbReference>
<dbReference type="SUPFAM" id="SSF101898">
    <property type="entry name" value="NHL repeat"/>
    <property type="match status" value="1"/>
</dbReference>
<dbReference type="EMBL" id="LN483167">
    <property type="protein sequence ID" value="CDZ96760.1"/>
    <property type="molecule type" value="Genomic_DNA"/>
</dbReference>
<dbReference type="PANTHER" id="PTHR19847">
    <property type="entry name" value="DDB1- AND CUL4-ASSOCIATED FACTOR 11"/>
    <property type="match status" value="1"/>
</dbReference>
<feature type="region of interest" description="Disordered" evidence="4">
    <location>
        <begin position="90"/>
        <end position="162"/>
    </location>
</feature>
<dbReference type="AlphaFoldDB" id="A0A0F7SF56"/>
<keyword evidence="2" id="KW-0677">Repeat</keyword>
<reference evidence="5" key="1">
    <citation type="submission" date="2014-08" db="EMBL/GenBank/DDBJ databases">
        <authorList>
            <person name="Sharma Rahul"/>
            <person name="Thines Marco"/>
        </authorList>
    </citation>
    <scope>NUCLEOTIDE SEQUENCE</scope>
</reference>
<feature type="repeat" description="WD" evidence="3">
    <location>
        <begin position="507"/>
        <end position="541"/>
    </location>
</feature>
<dbReference type="InterPro" id="IPR051859">
    <property type="entry name" value="DCAF"/>
</dbReference>
<dbReference type="SUPFAM" id="SSF50978">
    <property type="entry name" value="WD40 repeat-like"/>
    <property type="match status" value="1"/>
</dbReference>
<feature type="compositionally biased region" description="Basic and acidic residues" evidence="4">
    <location>
        <begin position="378"/>
        <end position="391"/>
    </location>
</feature>
<dbReference type="GO" id="GO:0043161">
    <property type="term" value="P:proteasome-mediated ubiquitin-dependent protein catabolic process"/>
    <property type="evidence" value="ECO:0007669"/>
    <property type="project" value="TreeGrafter"/>
</dbReference>
<evidence type="ECO:0000256" key="1">
    <source>
        <dbReference type="ARBA" id="ARBA00022574"/>
    </source>
</evidence>
<proteinExistence type="predicted"/>
<dbReference type="PRINTS" id="PR00320">
    <property type="entry name" value="GPROTEINBRPT"/>
</dbReference>
<dbReference type="SMART" id="SM00320">
    <property type="entry name" value="WD40"/>
    <property type="match status" value="5"/>
</dbReference>
<dbReference type="InterPro" id="IPR015943">
    <property type="entry name" value="WD40/YVTN_repeat-like_dom_sf"/>
</dbReference>
<dbReference type="PROSITE" id="PS50082">
    <property type="entry name" value="WD_REPEATS_2"/>
    <property type="match status" value="2"/>
</dbReference>
<keyword evidence="1 3" id="KW-0853">WD repeat</keyword>
<feature type="compositionally biased region" description="Low complexity" evidence="4">
    <location>
        <begin position="1"/>
        <end position="11"/>
    </location>
</feature>
<sequence>MASSSVSRSLSPADESYLPPIPHTATEDWTPNGGDEDDEFYDEDDDADYEDEVDVDVDMDPDDVMFRALIDAEARGILDDDDDVGDLLARSRRSGRNRDEDDEDDEGGESFGVLMRELIDSENRAEDEDEEETGQTVRSATTSETRAAARSESDGNTPSNSSSMLRFLTALRQSAASGQVPTGIIDRIRVIVSNAASTGAPINLNTIFGSPADYNEDEDDDFEGTDEDDVDVYYSEADDPDITSNSFGQKTEPNKEGLKLRFGGEFGGVGRLKECSRSKEGLGGLVWGRERSMGKVHKTTFGKECIPNTAGTVVANLTEAPYCGQYSANSEFFYTATRDFKLTLYSATTPSITTGPFVRPPPPPISSRFSRRPMTHRGTYDDDRDEGIRGRSGESSLKILKRFQGTHVGWTITDADLGANDEWMIYSSMSPVVQMFRPLDSDTQIESLDFSSSTNSRSRAANSYVRIWSVRFSADGKEIFAGASGEYQGDGKIVVYDIEAKKPTMNVHAHQDDVNSVCWADKGSKHLLCSSGDDGYVKVWDRRSLSSGKPSGVFVGHTEGITSVSAKGDGRYIISNGKDQTLKLWDLRSMAPASVCDNVPDAASKYGTGWDYRRGAYPKPRFQSAPGDCSIMTYRGHSVVQTLIRCHFSPENTTGQQYIYSGSTDGRIHIWNLDGRVAQVLDRFQSSPLVDGTKNEYYADPSRADSEWNGNSFRGNRSTSRCVRDVSWHPYKPEMMSSAWDEKFGGTVAKHEWKGYGKHGMTIEDVVQRELEETSF</sequence>
<dbReference type="InterPro" id="IPR020472">
    <property type="entry name" value="WD40_PAC1"/>
</dbReference>
<feature type="region of interest" description="Disordered" evidence="4">
    <location>
        <begin position="353"/>
        <end position="391"/>
    </location>
</feature>
<evidence type="ECO:0000256" key="3">
    <source>
        <dbReference type="PROSITE-ProRule" id="PRU00221"/>
    </source>
</evidence>
<feature type="compositionally biased region" description="Acidic residues" evidence="4">
    <location>
        <begin position="34"/>
        <end position="60"/>
    </location>
</feature>
<dbReference type="InterPro" id="IPR001680">
    <property type="entry name" value="WD40_rpt"/>
</dbReference>
<accession>A0A0F7SF56</accession>